<feature type="non-terminal residue" evidence="8">
    <location>
        <position position="171"/>
    </location>
</feature>
<dbReference type="PROSITE" id="PS50845">
    <property type="entry name" value="RETICULON"/>
    <property type="match status" value="1"/>
</dbReference>
<dbReference type="InterPro" id="IPR045064">
    <property type="entry name" value="Reticulon-like"/>
</dbReference>
<dbReference type="GO" id="GO:0005789">
    <property type="term" value="C:endoplasmic reticulum membrane"/>
    <property type="evidence" value="ECO:0007669"/>
    <property type="project" value="UniProtKB-SubCell"/>
</dbReference>
<evidence type="ECO:0000256" key="1">
    <source>
        <dbReference type="ARBA" id="ARBA00004477"/>
    </source>
</evidence>
<feature type="domain" description="Reticulon" evidence="7">
    <location>
        <begin position="1"/>
        <end position="171"/>
    </location>
</feature>
<evidence type="ECO:0000256" key="4">
    <source>
        <dbReference type="ARBA" id="ARBA00022989"/>
    </source>
</evidence>
<sequence>ADVLLWRKSKRKASAITLGLATLIWVLFECMEYHFLTLLSHFLILSIVAIFLCSNLNLAPTLFKKSPEIRFSEQEFAEFALRARAEVNRLCAILHGVACGRDLKKLFVAVVSLWMLSVLGTCCNFLTLVYIVIVGMQTVPLFYEKHQDKVQRWTHIATLEMRKQYKAFDRK</sequence>
<feature type="transmembrane region" description="Helical" evidence="6">
    <location>
        <begin position="106"/>
        <end position="133"/>
    </location>
</feature>
<dbReference type="PANTHER" id="PTHR10994:SF193">
    <property type="entry name" value="RETICULON-LIKE PROTEIN"/>
    <property type="match status" value="1"/>
</dbReference>
<evidence type="ECO:0000313" key="8">
    <source>
        <dbReference type="EMBL" id="KAH9309689.1"/>
    </source>
</evidence>
<dbReference type="OMA" id="LLECMEY"/>
<keyword evidence="4 6" id="KW-1133">Transmembrane helix</keyword>
<keyword evidence="5 6" id="KW-0472">Membrane</keyword>
<feature type="transmembrane region" description="Helical" evidence="6">
    <location>
        <begin position="15"/>
        <end position="36"/>
    </location>
</feature>
<organism evidence="8 9">
    <name type="scientific">Taxus chinensis</name>
    <name type="common">Chinese yew</name>
    <name type="synonym">Taxus wallichiana var. chinensis</name>
    <dbReference type="NCBI Taxonomy" id="29808"/>
    <lineage>
        <taxon>Eukaryota</taxon>
        <taxon>Viridiplantae</taxon>
        <taxon>Streptophyta</taxon>
        <taxon>Embryophyta</taxon>
        <taxon>Tracheophyta</taxon>
        <taxon>Spermatophyta</taxon>
        <taxon>Pinopsida</taxon>
        <taxon>Pinidae</taxon>
        <taxon>Conifers II</taxon>
        <taxon>Cupressales</taxon>
        <taxon>Taxaceae</taxon>
        <taxon>Taxus</taxon>
    </lineage>
</organism>
<feature type="non-terminal residue" evidence="8">
    <location>
        <position position="1"/>
    </location>
</feature>
<feature type="transmembrane region" description="Helical" evidence="6">
    <location>
        <begin position="42"/>
        <end position="63"/>
    </location>
</feature>
<dbReference type="PANTHER" id="PTHR10994">
    <property type="entry name" value="RETICULON"/>
    <property type="match status" value="1"/>
</dbReference>
<evidence type="ECO:0000256" key="6">
    <source>
        <dbReference type="RuleBase" id="RU363132"/>
    </source>
</evidence>
<evidence type="ECO:0000256" key="5">
    <source>
        <dbReference type="ARBA" id="ARBA00023136"/>
    </source>
</evidence>
<accession>A0AA38FUH1</accession>
<dbReference type="InterPro" id="IPR003388">
    <property type="entry name" value="Reticulon"/>
</dbReference>
<evidence type="ECO:0000259" key="7">
    <source>
        <dbReference type="PROSITE" id="PS50845"/>
    </source>
</evidence>
<keyword evidence="2 6" id="KW-0812">Transmembrane</keyword>
<dbReference type="EMBL" id="JAHRHJ020000007">
    <property type="protein sequence ID" value="KAH9309689.1"/>
    <property type="molecule type" value="Genomic_DNA"/>
</dbReference>
<comment type="subcellular location">
    <subcellularLocation>
        <location evidence="1 6">Endoplasmic reticulum membrane</location>
        <topology evidence="1 6">Multi-pass membrane protein</topology>
    </subcellularLocation>
</comment>
<name>A0AA38FUH1_TAXCH</name>
<comment type="caution">
    <text evidence="8">The sequence shown here is derived from an EMBL/GenBank/DDBJ whole genome shotgun (WGS) entry which is preliminary data.</text>
</comment>
<protein>
    <recommendedName>
        <fullName evidence="6">Reticulon-like protein</fullName>
    </recommendedName>
</protein>
<dbReference type="AlphaFoldDB" id="A0AA38FUH1"/>
<gene>
    <name evidence="8" type="ORF">KI387_037600</name>
</gene>
<reference evidence="8 9" key="1">
    <citation type="journal article" date="2021" name="Nat. Plants">
        <title>The Taxus genome provides insights into paclitaxel biosynthesis.</title>
        <authorList>
            <person name="Xiong X."/>
            <person name="Gou J."/>
            <person name="Liao Q."/>
            <person name="Li Y."/>
            <person name="Zhou Q."/>
            <person name="Bi G."/>
            <person name="Li C."/>
            <person name="Du R."/>
            <person name="Wang X."/>
            <person name="Sun T."/>
            <person name="Guo L."/>
            <person name="Liang H."/>
            <person name="Lu P."/>
            <person name="Wu Y."/>
            <person name="Zhang Z."/>
            <person name="Ro D.K."/>
            <person name="Shang Y."/>
            <person name="Huang S."/>
            <person name="Yan J."/>
        </authorList>
    </citation>
    <scope>NUCLEOTIDE SEQUENCE [LARGE SCALE GENOMIC DNA]</scope>
    <source>
        <strain evidence="8">Ta-2019</strain>
    </source>
</reference>
<dbReference type="Proteomes" id="UP000824469">
    <property type="component" value="Unassembled WGS sequence"/>
</dbReference>
<evidence type="ECO:0000313" key="9">
    <source>
        <dbReference type="Proteomes" id="UP000824469"/>
    </source>
</evidence>
<keyword evidence="3 6" id="KW-0256">Endoplasmic reticulum</keyword>
<dbReference type="Pfam" id="PF02453">
    <property type="entry name" value="Reticulon"/>
    <property type="match status" value="1"/>
</dbReference>
<dbReference type="GO" id="GO:0009617">
    <property type="term" value="P:response to bacterium"/>
    <property type="evidence" value="ECO:0007669"/>
    <property type="project" value="InterPro"/>
</dbReference>
<keyword evidence="9" id="KW-1185">Reference proteome</keyword>
<evidence type="ECO:0000256" key="2">
    <source>
        <dbReference type="ARBA" id="ARBA00022692"/>
    </source>
</evidence>
<proteinExistence type="predicted"/>
<evidence type="ECO:0000256" key="3">
    <source>
        <dbReference type="ARBA" id="ARBA00022824"/>
    </source>
</evidence>